<evidence type="ECO:0000313" key="3">
    <source>
        <dbReference type="Proteomes" id="UP001595843"/>
    </source>
</evidence>
<dbReference type="InterPro" id="IPR036873">
    <property type="entry name" value="Rhodanese-like_dom_sf"/>
</dbReference>
<evidence type="ECO:0000259" key="1">
    <source>
        <dbReference type="PROSITE" id="PS50206"/>
    </source>
</evidence>
<dbReference type="Proteomes" id="UP001595843">
    <property type="component" value="Unassembled WGS sequence"/>
</dbReference>
<reference evidence="3" key="1">
    <citation type="journal article" date="2019" name="Int. J. Syst. Evol. Microbiol.">
        <title>The Global Catalogue of Microorganisms (GCM) 10K type strain sequencing project: providing services to taxonomists for standard genome sequencing and annotation.</title>
        <authorList>
            <consortium name="The Broad Institute Genomics Platform"/>
            <consortium name="The Broad Institute Genome Sequencing Center for Infectious Disease"/>
            <person name="Wu L."/>
            <person name="Ma J."/>
        </authorList>
    </citation>
    <scope>NUCLEOTIDE SEQUENCE [LARGE SCALE GENOMIC DNA]</scope>
    <source>
        <strain evidence="3">IBRC-M 10813</strain>
    </source>
</reference>
<comment type="caution">
    <text evidence="2">The sequence shown here is derived from an EMBL/GenBank/DDBJ whole genome shotgun (WGS) entry which is preliminary data.</text>
</comment>
<accession>A0ABV8JHW7</accession>
<proteinExistence type="predicted"/>
<name>A0ABV8JHW7_9BACL</name>
<sequence>MDEEKHCISAKAFAEKYRKGQLEDVVLLDVREEEEWRVYRLNEAVLIPLQTIPYRLDRLERDKKTYVLCAHGVRSAHAVHFLYRLGFTQVVNVDGGLAEVSLYLDEQDVRPK</sequence>
<dbReference type="InterPro" id="IPR001763">
    <property type="entry name" value="Rhodanese-like_dom"/>
</dbReference>
<dbReference type="PROSITE" id="PS50206">
    <property type="entry name" value="RHODANESE_3"/>
    <property type="match status" value="1"/>
</dbReference>
<dbReference type="Gene3D" id="3.40.250.10">
    <property type="entry name" value="Rhodanese-like domain"/>
    <property type="match status" value="1"/>
</dbReference>
<dbReference type="PANTHER" id="PTHR43031:SF17">
    <property type="entry name" value="SULFURTRANSFERASE YTWF-RELATED"/>
    <property type="match status" value="1"/>
</dbReference>
<gene>
    <name evidence="2" type="ORF">ACFOUO_15095</name>
</gene>
<dbReference type="InterPro" id="IPR050229">
    <property type="entry name" value="GlpE_sulfurtransferase"/>
</dbReference>
<dbReference type="EMBL" id="JBHSAP010000018">
    <property type="protein sequence ID" value="MFC4078123.1"/>
    <property type="molecule type" value="Genomic_DNA"/>
</dbReference>
<keyword evidence="3" id="KW-1185">Reference proteome</keyword>
<dbReference type="SUPFAM" id="SSF52821">
    <property type="entry name" value="Rhodanese/Cell cycle control phosphatase"/>
    <property type="match status" value="1"/>
</dbReference>
<dbReference type="Pfam" id="PF00581">
    <property type="entry name" value="Rhodanese"/>
    <property type="match status" value="1"/>
</dbReference>
<dbReference type="RefSeq" id="WP_380705950.1">
    <property type="nucleotide sequence ID" value="NZ_JBHSAP010000018.1"/>
</dbReference>
<dbReference type="SMART" id="SM00450">
    <property type="entry name" value="RHOD"/>
    <property type="match status" value="1"/>
</dbReference>
<protein>
    <submittedName>
        <fullName evidence="2">Rhodanese-like domain-containing protein</fullName>
    </submittedName>
</protein>
<evidence type="ECO:0000313" key="2">
    <source>
        <dbReference type="EMBL" id="MFC4078123.1"/>
    </source>
</evidence>
<organism evidence="2 3">
    <name type="scientific">Salinithrix halophila</name>
    <dbReference type="NCBI Taxonomy" id="1485204"/>
    <lineage>
        <taxon>Bacteria</taxon>
        <taxon>Bacillati</taxon>
        <taxon>Bacillota</taxon>
        <taxon>Bacilli</taxon>
        <taxon>Bacillales</taxon>
        <taxon>Thermoactinomycetaceae</taxon>
        <taxon>Salinithrix</taxon>
    </lineage>
</organism>
<dbReference type="PANTHER" id="PTHR43031">
    <property type="entry name" value="FAD-DEPENDENT OXIDOREDUCTASE"/>
    <property type="match status" value="1"/>
</dbReference>
<feature type="domain" description="Rhodanese" evidence="1">
    <location>
        <begin position="21"/>
        <end position="109"/>
    </location>
</feature>